<dbReference type="GO" id="GO:0019755">
    <property type="term" value="P:one-carbon compound transport"/>
    <property type="evidence" value="ECO:0007669"/>
    <property type="project" value="UniProtKB-ARBA"/>
</dbReference>
<evidence type="ECO:0000256" key="9">
    <source>
        <dbReference type="SAM" id="Phobius"/>
    </source>
</evidence>
<feature type="transmembrane region" description="Helical" evidence="9">
    <location>
        <begin position="53"/>
        <end position="78"/>
    </location>
</feature>
<evidence type="ECO:0000256" key="8">
    <source>
        <dbReference type="RuleBase" id="RU000477"/>
    </source>
</evidence>
<protein>
    <submittedName>
        <fullName evidence="12">Aquaporin</fullName>
    </submittedName>
</protein>
<evidence type="ECO:0000256" key="6">
    <source>
        <dbReference type="ARBA" id="ARBA00022989"/>
    </source>
</evidence>
<dbReference type="PANTHER" id="PTHR45665:SF9">
    <property type="entry name" value="AQUAPORIN-8"/>
    <property type="match status" value="1"/>
</dbReference>
<dbReference type="GO" id="GO:0012505">
    <property type="term" value="C:endomembrane system"/>
    <property type="evidence" value="ECO:0007669"/>
    <property type="project" value="UniProtKB-SubCell"/>
</dbReference>
<dbReference type="InterPro" id="IPR023271">
    <property type="entry name" value="Aquaporin-like"/>
</dbReference>
<keyword evidence="6 9" id="KW-1133">Transmembrane helix</keyword>
<evidence type="ECO:0000313" key="10">
    <source>
        <dbReference type="EMBL" id="VDD97918.1"/>
    </source>
</evidence>
<feature type="transmembrane region" description="Helical" evidence="9">
    <location>
        <begin position="12"/>
        <end position="32"/>
    </location>
</feature>
<dbReference type="GO" id="GO:0015250">
    <property type="term" value="F:water channel activity"/>
    <property type="evidence" value="ECO:0007669"/>
    <property type="project" value="TreeGrafter"/>
</dbReference>
<evidence type="ECO:0000256" key="7">
    <source>
        <dbReference type="ARBA" id="ARBA00023136"/>
    </source>
</evidence>
<dbReference type="GO" id="GO:0005737">
    <property type="term" value="C:cytoplasm"/>
    <property type="evidence" value="ECO:0007669"/>
    <property type="project" value="UniProtKB-ARBA"/>
</dbReference>
<dbReference type="PRINTS" id="PR00783">
    <property type="entry name" value="MINTRINSICP"/>
</dbReference>
<dbReference type="EMBL" id="UXUI01015813">
    <property type="protein sequence ID" value="VDD97918.1"/>
    <property type="molecule type" value="Genomic_DNA"/>
</dbReference>
<gene>
    <name evidence="10" type="ORF">EVEC_LOCUS12669</name>
</gene>
<dbReference type="PANTHER" id="PTHR45665">
    <property type="entry name" value="AQUAPORIN-8"/>
    <property type="match status" value="1"/>
</dbReference>
<proteinExistence type="inferred from homology"/>
<evidence type="ECO:0000256" key="2">
    <source>
        <dbReference type="ARBA" id="ARBA00006175"/>
    </source>
</evidence>
<evidence type="ECO:0000313" key="11">
    <source>
        <dbReference type="Proteomes" id="UP000274131"/>
    </source>
</evidence>
<dbReference type="OrthoDB" id="3222at2759"/>
<feature type="transmembrane region" description="Helical" evidence="9">
    <location>
        <begin position="98"/>
        <end position="122"/>
    </location>
</feature>
<dbReference type="InterPro" id="IPR000425">
    <property type="entry name" value="MIP"/>
</dbReference>
<organism evidence="12">
    <name type="scientific">Enterobius vermicularis</name>
    <name type="common">Human pinworm</name>
    <dbReference type="NCBI Taxonomy" id="51028"/>
    <lineage>
        <taxon>Eukaryota</taxon>
        <taxon>Metazoa</taxon>
        <taxon>Ecdysozoa</taxon>
        <taxon>Nematoda</taxon>
        <taxon>Chromadorea</taxon>
        <taxon>Rhabditida</taxon>
        <taxon>Spirurina</taxon>
        <taxon>Oxyuridomorpha</taxon>
        <taxon>Oxyuroidea</taxon>
        <taxon>Oxyuridae</taxon>
        <taxon>Enterobius</taxon>
    </lineage>
</organism>
<evidence type="ECO:0000256" key="4">
    <source>
        <dbReference type="ARBA" id="ARBA00022692"/>
    </source>
</evidence>
<keyword evidence="11" id="KW-1185">Reference proteome</keyword>
<dbReference type="AlphaFoldDB" id="A0A0N4VR73"/>
<sequence length="202" mass="21953">MLLSVPTTNQQLTAALFEGITTFILMSLLGHISGAHFNPAITLAVGFVGHCRLVIGSCIIFGQFLGAFIASLFCRAFLADAAFNSTFKYGIPEKDRYLYANSTQAFFLEVIMSFVLCSAYLFTAVNSGGRQGKLSTVIVGFTRALVTYIGYRMIGHCANMAVSFGNAVSSAFFLCDSRLWSLLYIAVFANLIGAFLASLCYW</sequence>
<keyword evidence="4 8" id="KW-0812">Transmembrane</keyword>
<comment type="subcellular location">
    <subcellularLocation>
        <location evidence="1">Endomembrane system</location>
        <topology evidence="1">Multi-pass membrane protein</topology>
    </subcellularLocation>
</comment>
<dbReference type="WBParaSite" id="EVEC_0001353501-mRNA-1">
    <property type="protein sequence ID" value="EVEC_0001353501-mRNA-1"/>
    <property type="gene ID" value="EVEC_0001353501"/>
</dbReference>
<dbReference type="Pfam" id="PF00230">
    <property type="entry name" value="MIP"/>
    <property type="match status" value="1"/>
</dbReference>
<reference evidence="12" key="1">
    <citation type="submission" date="2017-02" db="UniProtKB">
        <authorList>
            <consortium name="WormBaseParasite"/>
        </authorList>
    </citation>
    <scope>IDENTIFICATION</scope>
</reference>
<evidence type="ECO:0000256" key="1">
    <source>
        <dbReference type="ARBA" id="ARBA00004127"/>
    </source>
</evidence>
<evidence type="ECO:0000256" key="3">
    <source>
        <dbReference type="ARBA" id="ARBA00022448"/>
    </source>
</evidence>
<evidence type="ECO:0000313" key="12">
    <source>
        <dbReference type="WBParaSite" id="EVEC_0001353501-mRNA-1"/>
    </source>
</evidence>
<feature type="transmembrane region" description="Helical" evidence="9">
    <location>
        <begin position="134"/>
        <end position="154"/>
    </location>
</feature>
<dbReference type="PROSITE" id="PS00221">
    <property type="entry name" value="MIP"/>
    <property type="match status" value="1"/>
</dbReference>
<feature type="transmembrane region" description="Helical" evidence="9">
    <location>
        <begin position="179"/>
        <end position="201"/>
    </location>
</feature>
<accession>A0A0N4VR73</accession>
<dbReference type="Proteomes" id="UP000274131">
    <property type="component" value="Unassembled WGS sequence"/>
</dbReference>
<comment type="similarity">
    <text evidence="2 8">Belongs to the MIP/aquaporin (TC 1.A.8) family.</text>
</comment>
<keyword evidence="3 8" id="KW-0813">Transport</keyword>
<name>A0A0N4VR73_ENTVE</name>
<dbReference type="STRING" id="51028.A0A0N4VR73"/>
<dbReference type="SUPFAM" id="SSF81338">
    <property type="entry name" value="Aquaporin-like"/>
    <property type="match status" value="1"/>
</dbReference>
<keyword evidence="7 9" id="KW-0472">Membrane</keyword>
<dbReference type="GO" id="GO:0016020">
    <property type="term" value="C:membrane"/>
    <property type="evidence" value="ECO:0007669"/>
    <property type="project" value="InterPro"/>
</dbReference>
<keyword evidence="5" id="KW-0677">Repeat</keyword>
<evidence type="ECO:0000256" key="5">
    <source>
        <dbReference type="ARBA" id="ARBA00022737"/>
    </source>
</evidence>
<dbReference type="InterPro" id="IPR034294">
    <property type="entry name" value="Aquaporin_transptr"/>
</dbReference>
<dbReference type="Gene3D" id="1.20.1080.10">
    <property type="entry name" value="Glycerol uptake facilitator protein"/>
    <property type="match status" value="1"/>
</dbReference>
<reference evidence="10 11" key="2">
    <citation type="submission" date="2018-10" db="EMBL/GenBank/DDBJ databases">
        <authorList>
            <consortium name="Pathogen Informatics"/>
        </authorList>
    </citation>
    <scope>NUCLEOTIDE SEQUENCE [LARGE SCALE GENOMIC DNA]</scope>
</reference>
<dbReference type="InterPro" id="IPR022357">
    <property type="entry name" value="MIP_CS"/>
</dbReference>